<dbReference type="OrthoDB" id="7541924at2759"/>
<protein>
    <recommendedName>
        <fullName evidence="1">CCHC-type domain-containing protein</fullName>
    </recommendedName>
</protein>
<sequence>QRADETVLTYANRTKAIGKRILEAHRTTNNGAIDRSYKTSLENELVHSFIRGLKPEIEQRIARNLDVTATVEEALRIEKELRDIFEIRGLQGFQVNTDLCQICKKSGHTADKCNLILQNTTRSLGTEILVCQICKKRGHSADKCRFREAIGQKPVKIVQSDFVSCQICSKPGHTAQNCRSLNNQQ</sequence>
<organism evidence="3">
    <name type="scientific">Harpegnathos saltator</name>
    <name type="common">Jerdon's jumping ant</name>
    <dbReference type="NCBI Taxonomy" id="610380"/>
    <lineage>
        <taxon>Eukaryota</taxon>
        <taxon>Metazoa</taxon>
        <taxon>Ecdysozoa</taxon>
        <taxon>Arthropoda</taxon>
        <taxon>Hexapoda</taxon>
        <taxon>Insecta</taxon>
        <taxon>Pterygota</taxon>
        <taxon>Neoptera</taxon>
        <taxon>Endopterygota</taxon>
        <taxon>Hymenoptera</taxon>
        <taxon>Apocrita</taxon>
        <taxon>Aculeata</taxon>
        <taxon>Formicoidea</taxon>
        <taxon>Formicidae</taxon>
        <taxon>Ponerinae</taxon>
        <taxon>Ponerini</taxon>
        <taxon>Harpegnathos</taxon>
    </lineage>
</organism>
<keyword evidence="3" id="KW-1185">Reference proteome</keyword>
<dbReference type="AlphaFoldDB" id="E2BTL7"/>
<dbReference type="GO" id="GO:0003676">
    <property type="term" value="F:nucleic acid binding"/>
    <property type="evidence" value="ECO:0007669"/>
    <property type="project" value="InterPro"/>
</dbReference>
<evidence type="ECO:0000313" key="3">
    <source>
        <dbReference type="Proteomes" id="UP000008237"/>
    </source>
</evidence>
<dbReference type="GO" id="GO:0008270">
    <property type="term" value="F:zinc ion binding"/>
    <property type="evidence" value="ECO:0007669"/>
    <property type="project" value="InterPro"/>
</dbReference>
<gene>
    <name evidence="2" type="ORF">EAI_03003</name>
</gene>
<feature type="domain" description="CCHC-type" evidence="1">
    <location>
        <begin position="130"/>
        <end position="146"/>
    </location>
</feature>
<feature type="domain" description="CCHC-type" evidence="1">
    <location>
        <begin position="164"/>
        <end position="180"/>
    </location>
</feature>
<dbReference type="Proteomes" id="UP000008237">
    <property type="component" value="Unassembled WGS sequence"/>
</dbReference>
<dbReference type="InParanoid" id="E2BTL7"/>
<evidence type="ECO:0000313" key="2">
    <source>
        <dbReference type="EMBL" id="EFN80963.1"/>
    </source>
</evidence>
<proteinExistence type="predicted"/>
<feature type="non-terminal residue" evidence="2">
    <location>
        <position position="1"/>
    </location>
</feature>
<feature type="non-terminal residue" evidence="2">
    <location>
        <position position="185"/>
    </location>
</feature>
<dbReference type="EMBL" id="GL450452">
    <property type="protein sequence ID" value="EFN80963.1"/>
    <property type="molecule type" value="Genomic_DNA"/>
</dbReference>
<dbReference type="InterPro" id="IPR036875">
    <property type="entry name" value="Znf_CCHC_sf"/>
</dbReference>
<name>E2BTL7_HARSA</name>
<feature type="domain" description="CCHC-type" evidence="1">
    <location>
        <begin position="99"/>
        <end position="115"/>
    </location>
</feature>
<dbReference type="SMART" id="SM00343">
    <property type="entry name" value="ZnF_C2HC"/>
    <property type="match status" value="3"/>
</dbReference>
<dbReference type="SUPFAM" id="SSF57756">
    <property type="entry name" value="Retrovirus zinc finger-like domains"/>
    <property type="match status" value="1"/>
</dbReference>
<dbReference type="InterPro" id="IPR001878">
    <property type="entry name" value="Znf_CCHC"/>
</dbReference>
<dbReference type="Gene3D" id="4.10.60.10">
    <property type="entry name" value="Zinc finger, CCHC-type"/>
    <property type="match status" value="1"/>
</dbReference>
<evidence type="ECO:0000259" key="1">
    <source>
        <dbReference type="SMART" id="SM00343"/>
    </source>
</evidence>
<accession>E2BTL7</accession>
<reference evidence="2 3" key="1">
    <citation type="journal article" date="2010" name="Science">
        <title>Genomic comparison of the ants Camponotus floridanus and Harpegnathos saltator.</title>
        <authorList>
            <person name="Bonasio R."/>
            <person name="Zhang G."/>
            <person name="Ye C."/>
            <person name="Mutti N.S."/>
            <person name="Fang X."/>
            <person name="Qin N."/>
            <person name="Donahue G."/>
            <person name="Yang P."/>
            <person name="Li Q."/>
            <person name="Li C."/>
            <person name="Zhang P."/>
            <person name="Huang Z."/>
            <person name="Berger S.L."/>
            <person name="Reinberg D."/>
            <person name="Wang J."/>
            <person name="Liebig J."/>
        </authorList>
    </citation>
    <scope>NUCLEOTIDE SEQUENCE [LARGE SCALE GENOMIC DNA]</scope>
    <source>
        <strain evidence="2 3">R22 G/1</strain>
    </source>
</reference>